<reference evidence="2 3" key="1">
    <citation type="submission" date="2017-01" db="EMBL/GenBank/DDBJ databases">
        <authorList>
            <person name="Mah S.A."/>
            <person name="Swanson W.J."/>
            <person name="Moy G.W."/>
            <person name="Vacquier V.D."/>
        </authorList>
    </citation>
    <scope>NUCLEOTIDE SEQUENCE [LARGE SCALE GENOMIC DNA]</scope>
    <source>
        <strain evidence="2 3">DSM 16927</strain>
    </source>
</reference>
<dbReference type="AlphaFoldDB" id="A0A1N7K527"/>
<reference evidence="1 4" key="2">
    <citation type="submission" date="2018-11" db="EMBL/GenBank/DDBJ databases">
        <title>Proposal to divide the Flavobacteriaceae and reorganize its genera based on Amino Acid Identity values calculated from whole genome sequences.</title>
        <authorList>
            <person name="Nicholson A.C."/>
            <person name="Gulvik C.A."/>
            <person name="Whitney A.M."/>
            <person name="Humrighouse B.W."/>
            <person name="Bell M."/>
            <person name="Holmes B."/>
            <person name="Steigerwalt A.G."/>
            <person name="Villarma A."/>
            <person name="Sheth M."/>
            <person name="Batra D."/>
            <person name="Pryor J."/>
            <person name="Bernardet J.-F."/>
            <person name="Hugo C."/>
            <person name="Kampfer P."/>
            <person name="Newman J."/>
            <person name="McQuiston J.R."/>
        </authorList>
    </citation>
    <scope>NUCLEOTIDE SEQUENCE [LARGE SCALE GENOMIC DNA]</scope>
    <source>
        <strain evidence="1 4">DSM 16927</strain>
    </source>
</reference>
<dbReference type="Proteomes" id="UP000279541">
    <property type="component" value="Chromosome"/>
</dbReference>
<dbReference type="RefSeq" id="WP_076357248.1">
    <property type="nucleotide sequence ID" value="NZ_CP033926.1"/>
</dbReference>
<sequence>MLEHKDIKGTVEFDQETTMFFGKLIGVNGLVMYEAENAEEFAKNFITAVEDYIKMCEENEMPIKKEYKGIFNVRTSPEIHERLFTTSVERGVKLNTIINEAFDFYLKSQLQDKFAEKKYSSVKSMLGDCITQVYWEPSESDSYGKFLKKRILKHDCNNNVVVDKRNVSKFLEQKHHLTDNK</sequence>
<dbReference type="KEGG" id="cjt:EG359_17995"/>
<dbReference type="Proteomes" id="UP000186106">
    <property type="component" value="Unassembled WGS sequence"/>
</dbReference>
<dbReference type="InterPro" id="IPR035069">
    <property type="entry name" value="TTHA1013/TTHA0281-like"/>
</dbReference>
<protein>
    <submittedName>
        <fullName evidence="2">Predicted nuclease of the RNAse H fold, HicB family</fullName>
    </submittedName>
    <submittedName>
        <fullName evidence="1">Type II toxin-antitoxin system HicB family antitoxin</fullName>
    </submittedName>
</protein>
<name>A0A1N7K527_9FLAO</name>
<evidence type="ECO:0000313" key="4">
    <source>
        <dbReference type="Proteomes" id="UP000279541"/>
    </source>
</evidence>
<accession>A0A1N7K527</accession>
<organism evidence="2 3">
    <name type="scientific">Chryseobacterium joostei</name>
    <dbReference type="NCBI Taxonomy" id="112234"/>
    <lineage>
        <taxon>Bacteria</taxon>
        <taxon>Pseudomonadati</taxon>
        <taxon>Bacteroidota</taxon>
        <taxon>Flavobacteriia</taxon>
        <taxon>Flavobacteriales</taxon>
        <taxon>Weeksellaceae</taxon>
        <taxon>Chryseobacterium group</taxon>
        <taxon>Chryseobacterium</taxon>
    </lineage>
</organism>
<gene>
    <name evidence="1" type="ORF">EG359_17995</name>
    <name evidence="2" type="ORF">SAMN05421768_11028</name>
</gene>
<evidence type="ECO:0000313" key="2">
    <source>
        <dbReference type="EMBL" id="SIS56544.1"/>
    </source>
</evidence>
<dbReference type="EMBL" id="CP033926">
    <property type="protein sequence ID" value="AZB01390.1"/>
    <property type="molecule type" value="Genomic_DNA"/>
</dbReference>
<dbReference type="STRING" id="112234.SAMN05421768_11028"/>
<dbReference type="InterPro" id="IPR008651">
    <property type="entry name" value="Uncharacterised_HicB"/>
</dbReference>
<dbReference type="Pfam" id="PF05534">
    <property type="entry name" value="HicB"/>
    <property type="match status" value="1"/>
</dbReference>
<dbReference type="OrthoDB" id="5297106at2"/>
<evidence type="ECO:0000313" key="1">
    <source>
        <dbReference type="EMBL" id="AZB01390.1"/>
    </source>
</evidence>
<dbReference type="SUPFAM" id="SSF143100">
    <property type="entry name" value="TTHA1013/TTHA0281-like"/>
    <property type="match status" value="1"/>
</dbReference>
<proteinExistence type="predicted"/>
<keyword evidence="4" id="KW-1185">Reference proteome</keyword>
<dbReference type="EMBL" id="FTNZ01000010">
    <property type="protein sequence ID" value="SIS56544.1"/>
    <property type="molecule type" value="Genomic_DNA"/>
</dbReference>
<evidence type="ECO:0000313" key="3">
    <source>
        <dbReference type="Proteomes" id="UP000186106"/>
    </source>
</evidence>